<dbReference type="Proteomes" id="UP000559027">
    <property type="component" value="Unassembled WGS sequence"/>
</dbReference>
<feature type="compositionally biased region" description="Basic and acidic residues" evidence="2">
    <location>
        <begin position="530"/>
        <end position="540"/>
    </location>
</feature>
<keyword evidence="1" id="KW-0175">Coiled coil</keyword>
<accession>A0A8H5G7Q0</accession>
<gene>
    <name evidence="3" type="ORF">D9756_003444</name>
</gene>
<sequence>MNNILSSVASITTGNSALQPSLPVAERADIHKSCKSLEILLNVLNDYCEAATAIVTLQKKLAKALRETAGSKVTNETAGNALNASAHIFETRAEVDAKFVKIADKEYDTISTEVKRWFKKLAKEEKAHDERIANANAKIKQAGANFEKKSRKKSIDAQDEHSRYIHLISTLGPEITQEKYNHLNQTTQRHTTTIYSVAACLSRIADTEWVRSCECVRRFAPTVGPLGEWRSLCEGGWSKDIPGDLVNLDEKPQDNLRLNTIKERVEVEEEVDERDGNQRSNQPPQDHQNYEHTPPTGYRRPEGDPPSSDLQPLTYLNPPRSERELTTPTSASYPSQAQSPSSGNSPILPRYPQNLSHDSTTSLHPPSTPTHLPPPTTSASSPGNTSRQKSVSPAASASASPHIPTQEYTSERDYTNNLRPPDPPHQYPQPRSRDESPTGNDRRLFSDPATGSVRSLSAFPALLHTSRSLHQERKMRLLLPVSHHLEEPTYAARERISESPSPLEYPDNRRRDDHDNAPPPSQLQQPRRASGGDDRHRDRQPPNTTSGVSQDTTTTSHVYGLRPENFNINANIIPGRGEFRAKDFGVLREESGGSVTTRARTFSGGVPAPPEIHFEFPSASVPSQKRSSIIERVDAATSGTGSIVTAMKTRYSNASGTRSPPPHVGDLPRLHTSVTEIANRYQQPPSQDIAATQSTTHVSSGSITDARESREHQSPRVKQSPLRPLTKTPPPPIARHTSNPTTPEKNALRQHVSSPSQTPTSSPRPLPNPGMPGMRASVDGSEDQRAQWRRVEARERELREREQEITMREREIERDRARLVALQEGLAPSSASANSSEHGGGHSTGDAKDIATSSQSGGQLFPRPRRISFRRSRQDSQPKTPQLRQEQLHPPSSPGNLNPSISNPSLRERHQSNHSYSSPPPSSSSNNQDHGSSSYLSRSTGSPPPQGQQEKKGGWMKRLSMPVGNALPFSLDSSKRNINNSNSSTSSNQNVGVKALGAGIVGGRGINERRNSAVALGIGVRDGRDESREYGYTETSQQGQRVQEQDGGRLGNLGLGLGRKSYDASRSASNLNLGLGRTRY</sequence>
<organism evidence="3 4">
    <name type="scientific">Leucocoprinus leucothites</name>
    <dbReference type="NCBI Taxonomy" id="201217"/>
    <lineage>
        <taxon>Eukaryota</taxon>
        <taxon>Fungi</taxon>
        <taxon>Dikarya</taxon>
        <taxon>Basidiomycota</taxon>
        <taxon>Agaricomycotina</taxon>
        <taxon>Agaricomycetes</taxon>
        <taxon>Agaricomycetidae</taxon>
        <taxon>Agaricales</taxon>
        <taxon>Agaricineae</taxon>
        <taxon>Agaricaceae</taxon>
        <taxon>Leucocoprinus</taxon>
    </lineage>
</organism>
<feature type="region of interest" description="Disordered" evidence="2">
    <location>
        <begin position="825"/>
        <end position="954"/>
    </location>
</feature>
<feature type="coiled-coil region" evidence="1">
    <location>
        <begin position="118"/>
        <end position="152"/>
    </location>
</feature>
<proteinExistence type="predicted"/>
<dbReference type="OrthoDB" id="2450055at2759"/>
<feature type="compositionally biased region" description="Basic and acidic residues" evidence="2">
    <location>
        <begin position="431"/>
        <end position="445"/>
    </location>
</feature>
<dbReference type="AlphaFoldDB" id="A0A8H5G7Q0"/>
<reference evidence="3 4" key="1">
    <citation type="journal article" date="2020" name="ISME J.">
        <title>Uncovering the hidden diversity of litter-decomposition mechanisms in mushroom-forming fungi.</title>
        <authorList>
            <person name="Floudas D."/>
            <person name="Bentzer J."/>
            <person name="Ahren D."/>
            <person name="Johansson T."/>
            <person name="Persson P."/>
            <person name="Tunlid A."/>
        </authorList>
    </citation>
    <scope>NUCLEOTIDE SEQUENCE [LARGE SCALE GENOMIC DNA]</scope>
    <source>
        <strain evidence="3 4">CBS 146.42</strain>
    </source>
</reference>
<dbReference type="EMBL" id="JAACJO010000004">
    <property type="protein sequence ID" value="KAF5359746.1"/>
    <property type="molecule type" value="Genomic_DNA"/>
</dbReference>
<keyword evidence="4" id="KW-1185">Reference proteome</keyword>
<evidence type="ECO:0000256" key="2">
    <source>
        <dbReference type="SAM" id="MobiDB-lite"/>
    </source>
</evidence>
<feature type="region of interest" description="Disordered" evidence="2">
    <location>
        <begin position="490"/>
        <end position="560"/>
    </location>
</feature>
<feature type="compositionally biased region" description="Low complexity" evidence="2">
    <location>
        <begin position="976"/>
        <end position="990"/>
    </location>
</feature>
<feature type="compositionally biased region" description="Polar residues" evidence="2">
    <location>
        <begin position="894"/>
        <end position="905"/>
    </location>
</feature>
<feature type="compositionally biased region" description="Basic and acidic residues" evidence="2">
    <location>
        <begin position="705"/>
        <end position="714"/>
    </location>
</feature>
<feature type="compositionally biased region" description="Low complexity" evidence="2">
    <location>
        <begin position="544"/>
        <end position="556"/>
    </location>
</feature>
<evidence type="ECO:0000313" key="3">
    <source>
        <dbReference type="EMBL" id="KAF5359746.1"/>
    </source>
</evidence>
<feature type="region of interest" description="Disordered" evidence="2">
    <location>
        <begin position="266"/>
        <end position="451"/>
    </location>
</feature>
<protein>
    <submittedName>
        <fullName evidence="3">Uncharacterized protein</fullName>
    </submittedName>
</protein>
<comment type="caution">
    <text evidence="3">The sequence shown here is derived from an EMBL/GenBank/DDBJ whole genome shotgun (WGS) entry which is preliminary data.</text>
</comment>
<feature type="region of interest" description="Disordered" evidence="2">
    <location>
        <begin position="966"/>
        <end position="990"/>
    </location>
</feature>
<feature type="compositionally biased region" description="Pro residues" evidence="2">
    <location>
        <begin position="366"/>
        <end position="376"/>
    </location>
</feature>
<feature type="compositionally biased region" description="Low complexity" evidence="2">
    <location>
        <begin position="377"/>
        <end position="401"/>
    </location>
</feature>
<feature type="compositionally biased region" description="Low complexity" evidence="2">
    <location>
        <begin position="913"/>
        <end position="941"/>
    </location>
</feature>
<feature type="compositionally biased region" description="Low complexity" evidence="2">
    <location>
        <begin position="330"/>
        <end position="342"/>
    </location>
</feature>
<feature type="compositionally biased region" description="Polar residues" evidence="2">
    <location>
        <begin position="875"/>
        <end position="885"/>
    </location>
</feature>
<feature type="compositionally biased region" description="Polar residues" evidence="2">
    <location>
        <begin position="685"/>
        <end position="703"/>
    </location>
</feature>
<evidence type="ECO:0000256" key="1">
    <source>
        <dbReference type="SAM" id="Coils"/>
    </source>
</evidence>
<feature type="compositionally biased region" description="Basic and acidic residues" evidence="2">
    <location>
        <begin position="506"/>
        <end position="516"/>
    </location>
</feature>
<name>A0A8H5G7Q0_9AGAR</name>
<evidence type="ECO:0000313" key="4">
    <source>
        <dbReference type="Proteomes" id="UP000559027"/>
    </source>
</evidence>
<feature type="compositionally biased region" description="Polar residues" evidence="2">
    <location>
        <begin position="278"/>
        <end position="287"/>
    </location>
</feature>
<feature type="region of interest" description="Disordered" evidence="2">
    <location>
        <begin position="685"/>
        <end position="788"/>
    </location>
</feature>